<dbReference type="EMBL" id="UINC01120116">
    <property type="protein sequence ID" value="SVC94400.1"/>
    <property type="molecule type" value="Genomic_DNA"/>
</dbReference>
<feature type="non-terminal residue" evidence="1">
    <location>
        <position position="323"/>
    </location>
</feature>
<gene>
    <name evidence="1" type="ORF">METZ01_LOCUS347254</name>
</gene>
<evidence type="ECO:0000313" key="1">
    <source>
        <dbReference type="EMBL" id="SVC94400.1"/>
    </source>
</evidence>
<feature type="non-terminal residue" evidence="1">
    <location>
        <position position="1"/>
    </location>
</feature>
<sequence>IPMVGFAGRDAAAAVHDPLEATVLAASDGDDQLLIVSLDLLQLTAESVACIRQKISTATGVAPTSIALACSHTHYGPSVNDHDVDLVDSYRTHLSHVLAGVCREAMDRCQPARMGVDWGASDIGINRRELRDSRIVLGQNPSGPVDRSVGIARIDHANGQPIATVLNFACHPVSLGGRMAEISAGFPGKARRVVEEMTGTLSLYLQGACGDVNPIRMEHDHDAARSLGVRLGCEATRIWETIQVQDVHSVAFASKTIHLPGYRYDSQTNAENLQQELLRDIAVREKEGEQNSGPLWWARHRLEHVEAAIVSWQTDEALSAVEC</sequence>
<proteinExistence type="predicted"/>
<name>A0A382RAP4_9ZZZZ</name>
<dbReference type="AlphaFoldDB" id="A0A382RAP4"/>
<accession>A0A382RAP4</accession>
<protein>
    <recommendedName>
        <fullName evidence="2">Neutral/alkaline non-lysosomal ceramidase N-terminal domain-containing protein</fullName>
    </recommendedName>
</protein>
<evidence type="ECO:0008006" key="2">
    <source>
        <dbReference type="Google" id="ProtNLM"/>
    </source>
</evidence>
<organism evidence="1">
    <name type="scientific">marine metagenome</name>
    <dbReference type="NCBI Taxonomy" id="408172"/>
    <lineage>
        <taxon>unclassified sequences</taxon>
        <taxon>metagenomes</taxon>
        <taxon>ecological metagenomes</taxon>
    </lineage>
</organism>
<reference evidence="1" key="1">
    <citation type="submission" date="2018-05" db="EMBL/GenBank/DDBJ databases">
        <authorList>
            <person name="Lanie J.A."/>
            <person name="Ng W.-L."/>
            <person name="Kazmierczak K.M."/>
            <person name="Andrzejewski T.M."/>
            <person name="Davidsen T.M."/>
            <person name="Wayne K.J."/>
            <person name="Tettelin H."/>
            <person name="Glass J.I."/>
            <person name="Rusch D."/>
            <person name="Podicherti R."/>
            <person name="Tsui H.-C.T."/>
            <person name="Winkler M.E."/>
        </authorList>
    </citation>
    <scope>NUCLEOTIDE SEQUENCE</scope>
</reference>